<reference evidence="1" key="1">
    <citation type="journal article" date="2015" name="Nature">
        <title>Complex archaea that bridge the gap between prokaryotes and eukaryotes.</title>
        <authorList>
            <person name="Spang A."/>
            <person name="Saw J.H."/>
            <person name="Jorgensen S.L."/>
            <person name="Zaremba-Niedzwiedzka K."/>
            <person name="Martijn J."/>
            <person name="Lind A.E."/>
            <person name="van Eijk R."/>
            <person name="Schleper C."/>
            <person name="Guy L."/>
            <person name="Ettema T.J."/>
        </authorList>
    </citation>
    <scope>NUCLEOTIDE SEQUENCE</scope>
</reference>
<evidence type="ECO:0000313" key="1">
    <source>
        <dbReference type="EMBL" id="KKN52552.1"/>
    </source>
</evidence>
<gene>
    <name evidence="1" type="ORF">LCGC14_0611040</name>
</gene>
<name>A0A0F9RRT6_9ZZZZ</name>
<organism evidence="1">
    <name type="scientific">marine sediment metagenome</name>
    <dbReference type="NCBI Taxonomy" id="412755"/>
    <lineage>
        <taxon>unclassified sequences</taxon>
        <taxon>metagenomes</taxon>
        <taxon>ecological metagenomes</taxon>
    </lineage>
</organism>
<accession>A0A0F9RRT6</accession>
<sequence>MKTRYWCAKCDEFFIYDGKGVADRCPECGGGIIMYEGKADGDDEARETFVNHPQEVRNE</sequence>
<dbReference type="EMBL" id="LAZR01001013">
    <property type="protein sequence ID" value="KKN52552.1"/>
    <property type="molecule type" value="Genomic_DNA"/>
</dbReference>
<dbReference type="AlphaFoldDB" id="A0A0F9RRT6"/>
<protein>
    <submittedName>
        <fullName evidence="1">Uncharacterized protein</fullName>
    </submittedName>
</protein>
<proteinExistence type="predicted"/>
<comment type="caution">
    <text evidence="1">The sequence shown here is derived from an EMBL/GenBank/DDBJ whole genome shotgun (WGS) entry which is preliminary data.</text>
</comment>